<dbReference type="AlphaFoldDB" id="A0A0C2WL09"/>
<dbReference type="GO" id="GO:0016020">
    <property type="term" value="C:membrane"/>
    <property type="evidence" value="ECO:0007669"/>
    <property type="project" value="TreeGrafter"/>
</dbReference>
<dbReference type="STRING" id="946122.A0A0C2WL09"/>
<sequence length="245" mass="28649">MLVSHLTISNFRGTYVYNLWPNSSKQHFLFCIRHVFSQRCCFRHRHTARHHSRYRCKVRRREEGRCHQITRPHPLNISTRPAVRVLRAYSIEVQPGEYTSLVGASGSGKSMIIQLLERFYNPLMGEIYLNDELITSLNIQEYRQQIALVSQELTLYASTIRFNIPSSEVTQEEIKATCRDLVILEFIKSLPEYVMVERYSFGDVHVGRNPLQILQFLSVRNVTSSLPLPPHGNRYHSITCTFHFH</sequence>
<dbReference type="HOGENOM" id="CLU_1133324_0_0_1"/>
<dbReference type="InterPro" id="IPR003439">
    <property type="entry name" value="ABC_transporter-like_ATP-bd"/>
</dbReference>
<dbReference type="PANTHER" id="PTHR24221">
    <property type="entry name" value="ATP-BINDING CASSETTE SUB-FAMILY B"/>
    <property type="match status" value="1"/>
</dbReference>
<protein>
    <recommendedName>
        <fullName evidence="1">ABC transporter domain-containing protein</fullName>
    </recommendedName>
</protein>
<dbReference type="InterPro" id="IPR039421">
    <property type="entry name" value="Type_1_exporter"/>
</dbReference>
<keyword evidence="3" id="KW-1185">Reference proteome</keyword>
<gene>
    <name evidence="2" type="ORF">M378DRAFT_392803</name>
</gene>
<evidence type="ECO:0000313" key="3">
    <source>
        <dbReference type="Proteomes" id="UP000054549"/>
    </source>
</evidence>
<dbReference type="OrthoDB" id="6500128at2759"/>
<reference evidence="2 3" key="1">
    <citation type="submission" date="2014-04" db="EMBL/GenBank/DDBJ databases">
        <title>Evolutionary Origins and Diversification of the Mycorrhizal Mutualists.</title>
        <authorList>
            <consortium name="DOE Joint Genome Institute"/>
            <consortium name="Mycorrhizal Genomics Consortium"/>
            <person name="Kohler A."/>
            <person name="Kuo A."/>
            <person name="Nagy L.G."/>
            <person name="Floudas D."/>
            <person name="Copeland A."/>
            <person name="Barry K.W."/>
            <person name="Cichocki N."/>
            <person name="Veneault-Fourrey C."/>
            <person name="LaButti K."/>
            <person name="Lindquist E.A."/>
            <person name="Lipzen A."/>
            <person name="Lundell T."/>
            <person name="Morin E."/>
            <person name="Murat C."/>
            <person name="Riley R."/>
            <person name="Ohm R."/>
            <person name="Sun H."/>
            <person name="Tunlid A."/>
            <person name="Henrissat B."/>
            <person name="Grigoriev I.V."/>
            <person name="Hibbett D.S."/>
            <person name="Martin F."/>
        </authorList>
    </citation>
    <scope>NUCLEOTIDE SEQUENCE [LARGE SCALE GENOMIC DNA]</scope>
    <source>
        <strain evidence="2 3">Koide BX008</strain>
    </source>
</reference>
<dbReference type="Gene3D" id="3.40.50.300">
    <property type="entry name" value="P-loop containing nucleotide triphosphate hydrolases"/>
    <property type="match status" value="1"/>
</dbReference>
<dbReference type="InterPro" id="IPR027417">
    <property type="entry name" value="P-loop_NTPase"/>
</dbReference>
<evidence type="ECO:0000313" key="2">
    <source>
        <dbReference type="EMBL" id="KIL57371.1"/>
    </source>
</evidence>
<proteinExistence type="predicted"/>
<feature type="domain" description="ABC transporter" evidence="1">
    <location>
        <begin position="87"/>
        <end position="180"/>
    </location>
</feature>
<dbReference type="GO" id="GO:0005524">
    <property type="term" value="F:ATP binding"/>
    <property type="evidence" value="ECO:0007669"/>
    <property type="project" value="InterPro"/>
</dbReference>
<dbReference type="SUPFAM" id="SSF52540">
    <property type="entry name" value="P-loop containing nucleoside triphosphate hydrolases"/>
    <property type="match status" value="1"/>
</dbReference>
<dbReference type="Pfam" id="PF00005">
    <property type="entry name" value="ABC_tran"/>
    <property type="match status" value="1"/>
</dbReference>
<dbReference type="InParanoid" id="A0A0C2WL09"/>
<evidence type="ECO:0000259" key="1">
    <source>
        <dbReference type="Pfam" id="PF00005"/>
    </source>
</evidence>
<name>A0A0C2WL09_AMAMK</name>
<accession>A0A0C2WL09</accession>
<organism evidence="2 3">
    <name type="scientific">Amanita muscaria (strain Koide BX008)</name>
    <dbReference type="NCBI Taxonomy" id="946122"/>
    <lineage>
        <taxon>Eukaryota</taxon>
        <taxon>Fungi</taxon>
        <taxon>Dikarya</taxon>
        <taxon>Basidiomycota</taxon>
        <taxon>Agaricomycotina</taxon>
        <taxon>Agaricomycetes</taxon>
        <taxon>Agaricomycetidae</taxon>
        <taxon>Agaricales</taxon>
        <taxon>Pluteineae</taxon>
        <taxon>Amanitaceae</taxon>
        <taxon>Amanita</taxon>
    </lineage>
</organism>
<dbReference type="GO" id="GO:0042626">
    <property type="term" value="F:ATPase-coupled transmembrane transporter activity"/>
    <property type="evidence" value="ECO:0007669"/>
    <property type="project" value="TreeGrafter"/>
</dbReference>
<dbReference type="PANTHER" id="PTHR24221:SF503">
    <property type="entry name" value="MITOCHONDRIAL POTASSIUM CHANNEL ATP-BINDING SUBUNIT"/>
    <property type="match status" value="1"/>
</dbReference>
<dbReference type="EMBL" id="KN818372">
    <property type="protein sequence ID" value="KIL57371.1"/>
    <property type="molecule type" value="Genomic_DNA"/>
</dbReference>
<dbReference type="Proteomes" id="UP000054549">
    <property type="component" value="Unassembled WGS sequence"/>
</dbReference>
<dbReference type="GO" id="GO:0016887">
    <property type="term" value="F:ATP hydrolysis activity"/>
    <property type="evidence" value="ECO:0007669"/>
    <property type="project" value="InterPro"/>
</dbReference>